<dbReference type="RefSeq" id="WP_013489507.1">
    <property type="nucleotide sequence ID" value="NC_014829.1"/>
</dbReference>
<keyword evidence="10" id="KW-1185">Reference proteome</keyword>
<evidence type="ECO:0000256" key="5">
    <source>
        <dbReference type="ARBA" id="ARBA00023136"/>
    </source>
</evidence>
<evidence type="ECO:0000256" key="4">
    <source>
        <dbReference type="ARBA" id="ARBA00022729"/>
    </source>
</evidence>
<comment type="subcellular location">
    <subcellularLocation>
        <location evidence="1">Cell membrane</location>
        <topology evidence="1">Lipid-anchor</topology>
    </subcellularLocation>
</comment>
<organism evidence="9 10">
    <name type="scientific">Evansella cellulosilytica (strain ATCC 21833 / DSM 2522 / FERM P-1141 / JCM 9156 / N-4)</name>
    <name type="common">Bacillus cellulosilyticus</name>
    <dbReference type="NCBI Taxonomy" id="649639"/>
    <lineage>
        <taxon>Bacteria</taxon>
        <taxon>Bacillati</taxon>
        <taxon>Bacillota</taxon>
        <taxon>Bacilli</taxon>
        <taxon>Bacillales</taxon>
        <taxon>Bacillaceae</taxon>
        <taxon>Evansella</taxon>
    </lineage>
</organism>
<dbReference type="eggNOG" id="COG1744">
    <property type="taxonomic scope" value="Bacteria"/>
</dbReference>
<evidence type="ECO:0000256" key="3">
    <source>
        <dbReference type="ARBA" id="ARBA00022475"/>
    </source>
</evidence>
<evidence type="ECO:0000313" key="9">
    <source>
        <dbReference type="EMBL" id="ADU31176.1"/>
    </source>
</evidence>
<accession>E6TXW3</accession>
<dbReference type="EMBL" id="CP002394">
    <property type="protein sequence ID" value="ADU31176.1"/>
    <property type="molecule type" value="Genomic_DNA"/>
</dbReference>
<keyword evidence="5" id="KW-0472">Membrane</keyword>
<dbReference type="Gene3D" id="3.40.50.2300">
    <property type="match status" value="2"/>
</dbReference>
<evidence type="ECO:0000256" key="7">
    <source>
        <dbReference type="SAM" id="SignalP"/>
    </source>
</evidence>
<dbReference type="KEGG" id="bco:Bcell_2925"/>
<dbReference type="PROSITE" id="PS51257">
    <property type="entry name" value="PROKAR_LIPOPROTEIN"/>
    <property type="match status" value="1"/>
</dbReference>
<feature type="domain" description="ABC transporter substrate-binding protein PnrA-like" evidence="8">
    <location>
        <begin position="29"/>
        <end position="317"/>
    </location>
</feature>
<feature type="signal peptide" evidence="7">
    <location>
        <begin position="1"/>
        <end position="22"/>
    </location>
</feature>
<dbReference type="STRING" id="649639.Bcell_2925"/>
<evidence type="ECO:0000313" key="10">
    <source>
        <dbReference type="Proteomes" id="UP000001401"/>
    </source>
</evidence>
<comment type="similarity">
    <text evidence="2">Belongs to the BMP lipoprotein family.</text>
</comment>
<dbReference type="Proteomes" id="UP000001401">
    <property type="component" value="Chromosome"/>
</dbReference>
<dbReference type="InterPro" id="IPR003760">
    <property type="entry name" value="PnrA-like"/>
</dbReference>
<reference evidence="9 10" key="1">
    <citation type="submission" date="2010-12" db="EMBL/GenBank/DDBJ databases">
        <title>Complete sequence of Bacillus cellulosilyticus DSM 2522.</title>
        <authorList>
            <consortium name="US DOE Joint Genome Institute"/>
            <person name="Lucas S."/>
            <person name="Copeland A."/>
            <person name="Lapidus A."/>
            <person name="Cheng J.-F."/>
            <person name="Bruce D."/>
            <person name="Goodwin L."/>
            <person name="Pitluck S."/>
            <person name="Chertkov O."/>
            <person name="Detter J.C."/>
            <person name="Han C."/>
            <person name="Tapia R."/>
            <person name="Land M."/>
            <person name="Hauser L."/>
            <person name="Jeffries C."/>
            <person name="Kyrpides N."/>
            <person name="Ivanova N."/>
            <person name="Mikhailova N."/>
            <person name="Brumm P."/>
            <person name="Mead D."/>
            <person name="Woyke T."/>
        </authorList>
    </citation>
    <scope>NUCLEOTIDE SEQUENCE [LARGE SCALE GENOMIC DNA]</scope>
    <source>
        <strain evidence="10">ATCC 21833 / DSM 2522 / FERM P-1141 / JCM 9156 / N-4</strain>
    </source>
</reference>
<evidence type="ECO:0000256" key="2">
    <source>
        <dbReference type="ARBA" id="ARBA00008610"/>
    </source>
</evidence>
<dbReference type="PANTHER" id="PTHR34296">
    <property type="entry name" value="TRANSCRIPTIONAL ACTIVATOR PROTEIN MED"/>
    <property type="match status" value="1"/>
</dbReference>
<dbReference type="SUPFAM" id="SSF53822">
    <property type="entry name" value="Periplasmic binding protein-like I"/>
    <property type="match status" value="1"/>
</dbReference>
<sequence length="321" mass="36434" precursor="true">MKGYIYLLIVLSILLFTGCSQSDETHVEFKKIGLLLSDPIDDHGWNSKAYQGVLNIQSTFDVQVYIKEDIQTSEQIYESIEEFSNEGVTLLFGHSYLYADYFMDLKDEYPHIHFVSFNGDVSGDGITSIHFEGYSMGYFAGMLASEMSHSNKVGIIAAFPFQPEVEGFIEGANYQNENIKVFTEFVYDWTNEEKALEHFYNMKGLEVDIFYPAGDGFHVTLVNEIKDSGLYAIGYVGDHIDLGESTILTSTVQDVERLYEHVANEYQNGTLENGNIYYDFEEGVISLGTFSTEVPDEIREKIEVAIAHYIETGQLPHEMNE</sequence>
<proteinExistence type="inferred from homology"/>
<dbReference type="HOGENOM" id="CLU_038813_1_3_9"/>
<keyword evidence="6 9" id="KW-0449">Lipoprotein</keyword>
<evidence type="ECO:0000259" key="8">
    <source>
        <dbReference type="Pfam" id="PF02608"/>
    </source>
</evidence>
<dbReference type="OrthoDB" id="2556857at2"/>
<feature type="chain" id="PRO_5003209763" evidence="7">
    <location>
        <begin position="23"/>
        <end position="321"/>
    </location>
</feature>
<dbReference type="Pfam" id="PF02608">
    <property type="entry name" value="Bmp"/>
    <property type="match status" value="1"/>
</dbReference>
<name>E6TXW3_EVAC2</name>
<evidence type="ECO:0000256" key="1">
    <source>
        <dbReference type="ARBA" id="ARBA00004193"/>
    </source>
</evidence>
<protein>
    <submittedName>
        <fullName evidence="9">Basic membrane lipoprotein</fullName>
    </submittedName>
</protein>
<gene>
    <name evidence="9" type="ordered locus">Bcell_2925</name>
</gene>
<evidence type="ECO:0000256" key="6">
    <source>
        <dbReference type="ARBA" id="ARBA00023288"/>
    </source>
</evidence>
<dbReference type="AlphaFoldDB" id="E6TXW3"/>
<dbReference type="PANTHER" id="PTHR34296:SF2">
    <property type="entry name" value="ABC TRANSPORTER GUANOSINE-BINDING PROTEIN NUPN"/>
    <property type="match status" value="1"/>
</dbReference>
<keyword evidence="4 7" id="KW-0732">Signal</keyword>
<dbReference type="InterPro" id="IPR050957">
    <property type="entry name" value="BMP_lipoprotein"/>
</dbReference>
<dbReference type="InterPro" id="IPR028082">
    <property type="entry name" value="Peripla_BP_I"/>
</dbReference>
<keyword evidence="3" id="KW-1003">Cell membrane</keyword>
<dbReference type="GO" id="GO:0005886">
    <property type="term" value="C:plasma membrane"/>
    <property type="evidence" value="ECO:0007669"/>
    <property type="project" value="UniProtKB-SubCell"/>
</dbReference>